<dbReference type="EMBL" id="JBAMIC010000011">
    <property type="protein sequence ID" value="KAK7101121.1"/>
    <property type="molecule type" value="Genomic_DNA"/>
</dbReference>
<sequence length="602" mass="64622">MAERAMCFSGDGDMGDSWWGGWIQAAKEKSTAALEMVRKDLAEFGCTMQQDTGHAIEITSSALKDSVKAENTSTAKDTFSRGLNTFLEGISKALVVPPDDEGQVPIIAPGSDTYDRTKARIHAVQVDPGTYIHEPSGSPETYGMWCEGFDLDSKKGEISEMLVSKAEVRGLYTKLVPSRVSHVDFWRRYFYRLHQLDVDQARKEALMRRAERSRTDDSLSWDDDWSGDEMAEDSGSDWEKLPRPNQKRQTADSLTPSRSPSPPPRAPTTPQVSDPNKDSENAAKLSAEASAAQPDSGAQGGFHEISLEVKKQSQESEIPPSTEKAIPPAEPEASSVVTGIVQPLLAGLMSPVEETCGGPLQQQQSGVESFKDYLKLSGDELGADVSDTQLGQEQPTSLELSPEENTAPEAVQSPVDVKTPQPAVLDTQVSGTPETTSPNVSLPEVISPTPETAQLPAGAPADQEPQLAPAPSLVPETALSVAVSEEGSTLKTTEKGASSLVPETVPTAAEVSAVQQALSVAVSEEGSTLKTTEKGDLVVVGSDHGSPLSNTSGSKGVSDVDDDWEQDLDLELTEEEMKAAEELAKKMGENINLEDDDWENWE</sequence>
<evidence type="ECO:0000256" key="1">
    <source>
        <dbReference type="SAM" id="MobiDB-lite"/>
    </source>
</evidence>
<organism evidence="3 4">
    <name type="scientific">Littorina saxatilis</name>
    <dbReference type="NCBI Taxonomy" id="31220"/>
    <lineage>
        <taxon>Eukaryota</taxon>
        <taxon>Metazoa</taxon>
        <taxon>Spiralia</taxon>
        <taxon>Lophotrochozoa</taxon>
        <taxon>Mollusca</taxon>
        <taxon>Gastropoda</taxon>
        <taxon>Caenogastropoda</taxon>
        <taxon>Littorinimorpha</taxon>
        <taxon>Littorinoidea</taxon>
        <taxon>Littorinidae</taxon>
        <taxon>Littorina</taxon>
    </lineage>
</organism>
<dbReference type="Proteomes" id="UP001374579">
    <property type="component" value="Unassembled WGS sequence"/>
</dbReference>
<accession>A0AAN9B9L3</accession>
<evidence type="ECO:0000259" key="2">
    <source>
        <dbReference type="PROSITE" id="PS50858"/>
    </source>
</evidence>
<reference evidence="3 4" key="1">
    <citation type="submission" date="2024-02" db="EMBL/GenBank/DDBJ databases">
        <title>Chromosome-scale genome assembly of the rough periwinkle Littorina saxatilis.</title>
        <authorList>
            <person name="De Jode A."/>
            <person name="Faria R."/>
            <person name="Formenti G."/>
            <person name="Sims Y."/>
            <person name="Smith T.P."/>
            <person name="Tracey A."/>
            <person name="Wood J.M.D."/>
            <person name="Zagrodzka Z.B."/>
            <person name="Johannesson K."/>
            <person name="Butlin R.K."/>
            <person name="Leder E.H."/>
        </authorList>
    </citation>
    <scope>NUCLEOTIDE SEQUENCE [LARGE SCALE GENOMIC DNA]</scope>
    <source>
        <strain evidence="3">Snail1</strain>
        <tissue evidence="3">Muscle</tissue>
    </source>
</reference>
<name>A0AAN9B9L3_9CAEN</name>
<feature type="compositionally biased region" description="Polar residues" evidence="1">
    <location>
        <begin position="427"/>
        <end position="440"/>
    </location>
</feature>
<protein>
    <recommendedName>
        <fullName evidence="2">BSD domain-containing protein</fullName>
    </recommendedName>
</protein>
<dbReference type="PANTHER" id="PTHR16019">
    <property type="entry name" value="SYNAPSE-ASSOCIATED PROTEIN"/>
    <property type="match status" value="1"/>
</dbReference>
<keyword evidence="4" id="KW-1185">Reference proteome</keyword>
<dbReference type="AlphaFoldDB" id="A0AAN9B9L3"/>
<dbReference type="InterPro" id="IPR035925">
    <property type="entry name" value="BSD_dom_sf"/>
</dbReference>
<evidence type="ECO:0000313" key="3">
    <source>
        <dbReference type="EMBL" id="KAK7101121.1"/>
    </source>
</evidence>
<feature type="compositionally biased region" description="Acidic residues" evidence="1">
    <location>
        <begin position="219"/>
        <end position="236"/>
    </location>
</feature>
<feature type="compositionally biased region" description="Basic and acidic residues" evidence="1">
    <location>
        <begin position="208"/>
        <end position="217"/>
    </location>
</feature>
<dbReference type="InterPro" id="IPR005607">
    <property type="entry name" value="BSD_dom"/>
</dbReference>
<feature type="compositionally biased region" description="Low complexity" evidence="1">
    <location>
        <begin position="282"/>
        <end position="292"/>
    </location>
</feature>
<feature type="compositionally biased region" description="Basic and acidic residues" evidence="1">
    <location>
        <begin position="305"/>
        <end position="314"/>
    </location>
</feature>
<feature type="domain" description="BSD" evidence="2">
    <location>
        <begin position="145"/>
        <end position="197"/>
    </location>
</feature>
<gene>
    <name evidence="3" type="ORF">V1264_023960</name>
</gene>
<feature type="region of interest" description="Disordered" evidence="1">
    <location>
        <begin position="533"/>
        <end position="566"/>
    </location>
</feature>
<feature type="compositionally biased region" description="Polar residues" evidence="1">
    <location>
        <begin position="386"/>
        <end position="399"/>
    </location>
</feature>
<dbReference type="Pfam" id="PF03909">
    <property type="entry name" value="BSD"/>
    <property type="match status" value="1"/>
</dbReference>
<comment type="caution">
    <text evidence="3">The sequence shown here is derived from an EMBL/GenBank/DDBJ whole genome shotgun (WGS) entry which is preliminary data.</text>
</comment>
<dbReference type="Gene3D" id="1.10.3970.10">
    <property type="entry name" value="BSD domain"/>
    <property type="match status" value="1"/>
</dbReference>
<dbReference type="GO" id="GO:0005737">
    <property type="term" value="C:cytoplasm"/>
    <property type="evidence" value="ECO:0007669"/>
    <property type="project" value="TreeGrafter"/>
</dbReference>
<evidence type="ECO:0000313" key="4">
    <source>
        <dbReference type="Proteomes" id="UP001374579"/>
    </source>
</evidence>
<proteinExistence type="predicted"/>
<dbReference type="PROSITE" id="PS50858">
    <property type="entry name" value="BSD"/>
    <property type="match status" value="1"/>
</dbReference>
<dbReference type="SMART" id="SM00751">
    <property type="entry name" value="BSD"/>
    <property type="match status" value="1"/>
</dbReference>
<dbReference type="PANTHER" id="PTHR16019:SF5">
    <property type="entry name" value="BSD DOMAIN-CONTAINING PROTEIN 1"/>
    <property type="match status" value="1"/>
</dbReference>
<feature type="region of interest" description="Disordered" evidence="1">
    <location>
        <begin position="381"/>
        <end position="474"/>
    </location>
</feature>
<dbReference type="InterPro" id="IPR051494">
    <property type="entry name" value="BSD_domain-containing"/>
</dbReference>
<dbReference type="SUPFAM" id="SSF140383">
    <property type="entry name" value="BSD domain-like"/>
    <property type="match status" value="1"/>
</dbReference>
<feature type="region of interest" description="Disordered" evidence="1">
    <location>
        <begin position="208"/>
        <end position="336"/>
    </location>
</feature>